<proteinExistence type="predicted"/>
<accession>A0A392VT19</accession>
<dbReference type="AlphaFoldDB" id="A0A392VT19"/>
<evidence type="ECO:0000313" key="1">
    <source>
        <dbReference type="EMBL" id="MCI89570.1"/>
    </source>
</evidence>
<organism evidence="1 2">
    <name type="scientific">Trifolium medium</name>
    <dbReference type="NCBI Taxonomy" id="97028"/>
    <lineage>
        <taxon>Eukaryota</taxon>
        <taxon>Viridiplantae</taxon>
        <taxon>Streptophyta</taxon>
        <taxon>Embryophyta</taxon>
        <taxon>Tracheophyta</taxon>
        <taxon>Spermatophyta</taxon>
        <taxon>Magnoliopsida</taxon>
        <taxon>eudicotyledons</taxon>
        <taxon>Gunneridae</taxon>
        <taxon>Pentapetalae</taxon>
        <taxon>rosids</taxon>
        <taxon>fabids</taxon>
        <taxon>Fabales</taxon>
        <taxon>Fabaceae</taxon>
        <taxon>Papilionoideae</taxon>
        <taxon>50 kb inversion clade</taxon>
        <taxon>NPAAA clade</taxon>
        <taxon>Hologalegina</taxon>
        <taxon>IRL clade</taxon>
        <taxon>Trifolieae</taxon>
        <taxon>Trifolium</taxon>
    </lineage>
</organism>
<comment type="caution">
    <text evidence="1">The sequence shown here is derived from an EMBL/GenBank/DDBJ whole genome shotgun (WGS) entry which is preliminary data.</text>
</comment>
<keyword evidence="2" id="KW-1185">Reference proteome</keyword>
<dbReference type="EMBL" id="LXQA011222842">
    <property type="protein sequence ID" value="MCI89570.1"/>
    <property type="molecule type" value="Genomic_DNA"/>
</dbReference>
<reference evidence="1 2" key="1">
    <citation type="journal article" date="2018" name="Front. Plant Sci.">
        <title>Red Clover (Trifolium pratense) and Zigzag Clover (T. medium) - A Picture of Genomic Similarities and Differences.</title>
        <authorList>
            <person name="Dluhosova J."/>
            <person name="Istvanek J."/>
            <person name="Nedelnik J."/>
            <person name="Repkova J."/>
        </authorList>
    </citation>
    <scope>NUCLEOTIDE SEQUENCE [LARGE SCALE GENOMIC DNA]</scope>
    <source>
        <strain evidence="2">cv. 10/8</strain>
        <tissue evidence="1">Leaf</tissue>
    </source>
</reference>
<sequence length="53" mass="6573">MWRDGESTTSGKHSDRAMEMRQEEIERWLVSTEKSKIDRQKLKEVIVRRRRRR</sequence>
<evidence type="ECO:0000313" key="2">
    <source>
        <dbReference type="Proteomes" id="UP000265520"/>
    </source>
</evidence>
<protein>
    <submittedName>
        <fullName evidence="1">Uncharacterized protein</fullName>
    </submittedName>
</protein>
<dbReference type="Proteomes" id="UP000265520">
    <property type="component" value="Unassembled WGS sequence"/>
</dbReference>
<name>A0A392VT19_9FABA</name>